<dbReference type="InterPro" id="IPR055407">
    <property type="entry name" value="TraM_C"/>
</dbReference>
<keyword evidence="5" id="KW-1185">Reference proteome</keyword>
<dbReference type="NCBIfam" id="TIGR03779">
    <property type="entry name" value="Bac_Flav_CT_M"/>
    <property type="match status" value="1"/>
</dbReference>
<dbReference type="Pfam" id="PF12508">
    <property type="entry name" value="Transposon_TraM"/>
    <property type="match status" value="1"/>
</dbReference>
<keyword evidence="2" id="KW-1133">Transmembrane helix</keyword>
<dbReference type="OrthoDB" id="1453786at2"/>
<evidence type="ECO:0000256" key="1">
    <source>
        <dbReference type="SAM" id="MobiDB-lite"/>
    </source>
</evidence>
<dbReference type="RefSeq" id="WP_115829380.1">
    <property type="nucleotide sequence ID" value="NZ_QNUL01000002.1"/>
</dbReference>
<comment type="caution">
    <text evidence="4">The sequence shown here is derived from an EMBL/GenBank/DDBJ whole genome shotgun (WGS) entry which is preliminary data.</text>
</comment>
<feature type="transmembrane region" description="Helical" evidence="2">
    <location>
        <begin position="16"/>
        <end position="35"/>
    </location>
</feature>
<feature type="region of interest" description="Disordered" evidence="1">
    <location>
        <begin position="105"/>
        <end position="124"/>
    </location>
</feature>
<sequence length="437" mass="47337">MENSADSARFLQQRRFYMMLPVLVIPFVTLIYWVLFAKGAKPGAQTAHSQGLLTSLPDAMLKEDNDINKLSFYQRAAADSARLSELIRKDPYHVAQTANDDTLQTGQLAGLQGPVSKKEKPVSYRGKTYTGASEVKIIRKLNQLDKALSSPAEPAFSPVDKDINIQDPGAGDQIRKLETLMSSMQNGPARADVYADPEIAELNGMLDKIIRIQNPELDGDKVKEQSEAGKQKVFSVQNISFDNPVNLLSTGRAEDSLGQQTLQEIPFEQSGFFGLDQSAVSSASNAFSAAIAQDQTITAGSTVKLSLMQDIDIAGILIPKGSFVYGVASLNNERLIIKITSVRYENSLLPVKLSVYDLDGIAGIYIPGAIERDVAKQSLSQDIQGVSIGSIDPSLGAQAASAGIQTAKTLMSRKTRLLQVKVKAGYQVLLRDLDARG</sequence>
<dbReference type="Proteomes" id="UP000256373">
    <property type="component" value="Unassembled WGS sequence"/>
</dbReference>
<evidence type="ECO:0000313" key="5">
    <source>
        <dbReference type="Proteomes" id="UP000256373"/>
    </source>
</evidence>
<evidence type="ECO:0000256" key="2">
    <source>
        <dbReference type="SAM" id="Phobius"/>
    </source>
</evidence>
<gene>
    <name evidence="4" type="primary">traM</name>
    <name evidence="4" type="ORF">DSL64_04105</name>
</gene>
<proteinExistence type="predicted"/>
<dbReference type="AlphaFoldDB" id="A0A3D8YG53"/>
<dbReference type="EMBL" id="QNUL01000002">
    <property type="protein sequence ID" value="REA63631.1"/>
    <property type="molecule type" value="Genomic_DNA"/>
</dbReference>
<organism evidence="4 5">
    <name type="scientific">Dyadobacter luteus</name>
    <dbReference type="NCBI Taxonomy" id="2259619"/>
    <lineage>
        <taxon>Bacteria</taxon>
        <taxon>Pseudomonadati</taxon>
        <taxon>Bacteroidota</taxon>
        <taxon>Cytophagia</taxon>
        <taxon>Cytophagales</taxon>
        <taxon>Spirosomataceae</taxon>
        <taxon>Dyadobacter</taxon>
    </lineage>
</organism>
<dbReference type="InterPro" id="IPR022187">
    <property type="entry name" value="Conjug_transposon_TraM"/>
</dbReference>
<reference evidence="4 5" key="1">
    <citation type="submission" date="2018-07" db="EMBL/GenBank/DDBJ databases">
        <title>Dyadobacter roseus sp. nov., isolated from rose rhizosphere soil.</title>
        <authorList>
            <person name="Chen L."/>
        </authorList>
    </citation>
    <scope>NUCLEOTIDE SEQUENCE [LARGE SCALE GENOMIC DNA]</scope>
    <source>
        <strain evidence="4 5">RS19</strain>
    </source>
</reference>
<feature type="domain" description="Conjugative transposon TraM C-terminal" evidence="3">
    <location>
        <begin position="288"/>
        <end position="431"/>
    </location>
</feature>
<keyword evidence="2" id="KW-0812">Transmembrane</keyword>
<keyword evidence="2" id="KW-0472">Membrane</keyword>
<protein>
    <submittedName>
        <fullName evidence="4">Conjugative transposon protein TraM</fullName>
    </submittedName>
</protein>
<evidence type="ECO:0000259" key="3">
    <source>
        <dbReference type="Pfam" id="PF12508"/>
    </source>
</evidence>
<name>A0A3D8YG53_9BACT</name>
<accession>A0A3D8YG53</accession>
<evidence type="ECO:0000313" key="4">
    <source>
        <dbReference type="EMBL" id="REA63631.1"/>
    </source>
</evidence>